<dbReference type="InterPro" id="IPR025250">
    <property type="entry name" value="DUF4199"/>
</dbReference>
<evidence type="ECO:0000256" key="1">
    <source>
        <dbReference type="SAM" id="Phobius"/>
    </source>
</evidence>
<name>A0A521ERP4_SACCC</name>
<accession>A0A521ERP4</accession>
<dbReference type="AlphaFoldDB" id="A0A521ERP4"/>
<dbReference type="EMBL" id="FXTB01000010">
    <property type="protein sequence ID" value="SMO86091.1"/>
    <property type="molecule type" value="Genomic_DNA"/>
</dbReference>
<evidence type="ECO:0000313" key="2">
    <source>
        <dbReference type="EMBL" id="SMO86091.1"/>
    </source>
</evidence>
<evidence type="ECO:0000313" key="3">
    <source>
        <dbReference type="Proteomes" id="UP000319040"/>
    </source>
</evidence>
<reference evidence="2 3" key="1">
    <citation type="submission" date="2017-05" db="EMBL/GenBank/DDBJ databases">
        <authorList>
            <person name="Varghese N."/>
            <person name="Submissions S."/>
        </authorList>
    </citation>
    <scope>NUCLEOTIDE SEQUENCE [LARGE SCALE GENOMIC DNA]</scope>
    <source>
        <strain evidence="2 3">DSM 27040</strain>
    </source>
</reference>
<gene>
    <name evidence="2" type="ORF">SAMN06265379_110100</name>
</gene>
<dbReference type="Proteomes" id="UP000319040">
    <property type="component" value="Unassembled WGS sequence"/>
</dbReference>
<feature type="transmembrane region" description="Helical" evidence="1">
    <location>
        <begin position="76"/>
        <end position="99"/>
    </location>
</feature>
<feature type="transmembrane region" description="Helical" evidence="1">
    <location>
        <begin position="12"/>
        <end position="33"/>
    </location>
</feature>
<feature type="transmembrane region" description="Helical" evidence="1">
    <location>
        <begin position="39"/>
        <end position="56"/>
    </location>
</feature>
<keyword evidence="1" id="KW-0472">Membrane</keyword>
<protein>
    <recommendedName>
        <fullName evidence="4">DUF4199 domain-containing protein</fullName>
    </recommendedName>
</protein>
<keyword evidence="3" id="KW-1185">Reference proteome</keyword>
<dbReference type="OrthoDB" id="1120498at2"/>
<organism evidence="2 3">
    <name type="scientific">Saccharicrinis carchari</name>
    <dbReference type="NCBI Taxonomy" id="1168039"/>
    <lineage>
        <taxon>Bacteria</taxon>
        <taxon>Pseudomonadati</taxon>
        <taxon>Bacteroidota</taxon>
        <taxon>Bacteroidia</taxon>
        <taxon>Marinilabiliales</taxon>
        <taxon>Marinilabiliaceae</taxon>
        <taxon>Saccharicrinis</taxon>
    </lineage>
</organism>
<proteinExistence type="predicted"/>
<sequence>MEQSASKSSTVYTYGLYLGIAAIVFSLITYYGGMLGNTYFGYLGFVISIVFIYLGLKAYKENENGGYLKYGQGVGIGVLISLVGGIVSSIFTFVFFAFIDPAKHTEMMAIVQEQQLEAGVPAAQLEQMDGMMSAMMSPTAMAIYGVIGSVIGGLIISLIIAAILKKDPEPEF</sequence>
<keyword evidence="1" id="KW-1133">Transmembrane helix</keyword>
<dbReference type="Pfam" id="PF13858">
    <property type="entry name" value="DUF4199"/>
    <property type="match status" value="1"/>
</dbReference>
<keyword evidence="1" id="KW-0812">Transmembrane</keyword>
<evidence type="ECO:0008006" key="4">
    <source>
        <dbReference type="Google" id="ProtNLM"/>
    </source>
</evidence>
<dbReference type="RefSeq" id="WP_142534408.1">
    <property type="nucleotide sequence ID" value="NZ_FXTB01000010.1"/>
</dbReference>
<feature type="transmembrane region" description="Helical" evidence="1">
    <location>
        <begin position="141"/>
        <end position="164"/>
    </location>
</feature>